<dbReference type="EMBL" id="JASBNA010000032">
    <property type="protein sequence ID" value="KAK7683161.1"/>
    <property type="molecule type" value="Genomic_DNA"/>
</dbReference>
<dbReference type="Pfam" id="PF00271">
    <property type="entry name" value="Helicase_C"/>
    <property type="match status" value="1"/>
</dbReference>
<dbReference type="InterPro" id="IPR027417">
    <property type="entry name" value="P-loop_NTPase"/>
</dbReference>
<proteinExistence type="predicted"/>
<dbReference type="Proteomes" id="UP001385951">
    <property type="component" value="Unassembled WGS sequence"/>
</dbReference>
<comment type="caution">
    <text evidence="5">The sequence shown here is derived from an EMBL/GenBank/DDBJ whole genome shotgun (WGS) entry which is preliminary data.</text>
</comment>
<dbReference type="SUPFAM" id="SSF52540">
    <property type="entry name" value="P-loop containing nucleoside triphosphate hydrolases"/>
    <property type="match status" value="1"/>
</dbReference>
<feature type="domain" description="Helicase C-terminal" evidence="4">
    <location>
        <begin position="4"/>
        <end position="166"/>
    </location>
</feature>
<reference evidence="5 6" key="1">
    <citation type="submission" date="2022-09" db="EMBL/GenBank/DDBJ databases">
        <authorList>
            <person name="Palmer J.M."/>
        </authorList>
    </citation>
    <scope>NUCLEOTIDE SEQUENCE [LARGE SCALE GENOMIC DNA]</scope>
    <source>
        <strain evidence="5 6">DSM 7382</strain>
    </source>
</reference>
<evidence type="ECO:0000256" key="3">
    <source>
        <dbReference type="ARBA" id="ARBA00022840"/>
    </source>
</evidence>
<dbReference type="InterPro" id="IPR050628">
    <property type="entry name" value="SNF2_RAD54_helicase_TF"/>
</dbReference>
<dbReference type="GO" id="GO:0008094">
    <property type="term" value="F:ATP-dependent activity, acting on DNA"/>
    <property type="evidence" value="ECO:0007669"/>
    <property type="project" value="TreeGrafter"/>
</dbReference>
<dbReference type="Gene3D" id="3.40.50.300">
    <property type="entry name" value="P-loop containing nucleotide triphosphate hydrolases"/>
    <property type="match status" value="1"/>
</dbReference>
<evidence type="ECO:0000313" key="6">
    <source>
        <dbReference type="Proteomes" id="UP001385951"/>
    </source>
</evidence>
<dbReference type="InterPro" id="IPR049730">
    <property type="entry name" value="SNF2/RAD54-like_C"/>
</dbReference>
<dbReference type="PANTHER" id="PTHR45626">
    <property type="entry name" value="TRANSCRIPTION TERMINATION FACTOR 2-RELATED"/>
    <property type="match status" value="1"/>
</dbReference>
<dbReference type="GO" id="GO:0005634">
    <property type="term" value="C:nucleus"/>
    <property type="evidence" value="ECO:0007669"/>
    <property type="project" value="TreeGrafter"/>
</dbReference>
<keyword evidence="2" id="KW-0378">Hydrolase</keyword>
<dbReference type="AlphaFoldDB" id="A0AAW0G0L0"/>
<keyword evidence="1" id="KW-0547">Nucleotide-binding</keyword>
<sequence length="176" mass="19695">MMDSLKAWAAAHPEEKVMIISQWTQCLDLVSKYLIENGFVHVKYQGSMTRNQRDASVRSFMAKEKATVMLMSLKCGGVGLNLTRANRVISLDLGWSEAIESQAFDRVHRLGQTRTVTVDRLVIQNTIEDRILALQENKRNLADGSLGEGNGKKIGRLTVKQLASLFNMDTRGNILT</sequence>
<evidence type="ECO:0000256" key="2">
    <source>
        <dbReference type="ARBA" id="ARBA00022801"/>
    </source>
</evidence>
<dbReference type="InterPro" id="IPR001650">
    <property type="entry name" value="Helicase_C-like"/>
</dbReference>
<evidence type="ECO:0000313" key="5">
    <source>
        <dbReference type="EMBL" id="KAK7683161.1"/>
    </source>
</evidence>
<dbReference type="GO" id="GO:0016787">
    <property type="term" value="F:hydrolase activity"/>
    <property type="evidence" value="ECO:0007669"/>
    <property type="project" value="UniProtKB-KW"/>
</dbReference>
<name>A0AAW0G0L0_9APHY</name>
<evidence type="ECO:0000259" key="4">
    <source>
        <dbReference type="PROSITE" id="PS51194"/>
    </source>
</evidence>
<keyword evidence="3" id="KW-0067">ATP-binding</keyword>
<dbReference type="GO" id="GO:0000724">
    <property type="term" value="P:double-strand break repair via homologous recombination"/>
    <property type="evidence" value="ECO:0007669"/>
    <property type="project" value="TreeGrafter"/>
</dbReference>
<keyword evidence="6" id="KW-1185">Reference proteome</keyword>
<protein>
    <recommendedName>
        <fullName evidence="4">Helicase C-terminal domain-containing protein</fullName>
    </recommendedName>
</protein>
<dbReference type="PROSITE" id="PS51194">
    <property type="entry name" value="HELICASE_CTER"/>
    <property type="match status" value="1"/>
</dbReference>
<organism evidence="5 6">
    <name type="scientific">Cerrena zonata</name>
    <dbReference type="NCBI Taxonomy" id="2478898"/>
    <lineage>
        <taxon>Eukaryota</taxon>
        <taxon>Fungi</taxon>
        <taxon>Dikarya</taxon>
        <taxon>Basidiomycota</taxon>
        <taxon>Agaricomycotina</taxon>
        <taxon>Agaricomycetes</taxon>
        <taxon>Polyporales</taxon>
        <taxon>Cerrenaceae</taxon>
        <taxon>Cerrena</taxon>
    </lineage>
</organism>
<evidence type="ECO:0000256" key="1">
    <source>
        <dbReference type="ARBA" id="ARBA00022741"/>
    </source>
</evidence>
<gene>
    <name evidence="5" type="ORF">QCA50_013834</name>
</gene>
<accession>A0AAW0G0L0</accession>
<dbReference type="PANTHER" id="PTHR45626:SF16">
    <property type="entry name" value="ATP-DEPENDENT HELICASE ULS1"/>
    <property type="match status" value="1"/>
</dbReference>
<dbReference type="CDD" id="cd18793">
    <property type="entry name" value="SF2_C_SNF"/>
    <property type="match status" value="1"/>
</dbReference>
<dbReference type="GO" id="GO:0005737">
    <property type="term" value="C:cytoplasm"/>
    <property type="evidence" value="ECO:0007669"/>
    <property type="project" value="TreeGrafter"/>
</dbReference>
<dbReference type="GO" id="GO:0005524">
    <property type="term" value="F:ATP binding"/>
    <property type="evidence" value="ECO:0007669"/>
    <property type="project" value="UniProtKB-KW"/>
</dbReference>
<dbReference type="SMART" id="SM00490">
    <property type="entry name" value="HELICc"/>
    <property type="match status" value="1"/>
</dbReference>